<evidence type="ECO:0000256" key="2">
    <source>
        <dbReference type="ARBA" id="ARBA00005678"/>
    </source>
</evidence>
<comment type="caution">
    <text evidence="7">The sequence shown here is derived from an EMBL/GenBank/DDBJ whole genome shotgun (WGS) entry which is preliminary data.</text>
</comment>
<dbReference type="Proteomes" id="UP001195914">
    <property type="component" value="Unassembled WGS sequence"/>
</dbReference>
<dbReference type="AlphaFoldDB" id="A0AAD9GCW5"/>
<keyword evidence="3" id="KW-0963">Cytoplasm</keyword>
<keyword evidence="4" id="KW-0493">Microtubule</keyword>
<keyword evidence="5" id="KW-0175">Coiled coil</keyword>
<comment type="similarity">
    <text evidence="2">Belongs to the SF-assemblin family.</text>
</comment>
<keyword evidence="6" id="KW-0206">Cytoskeleton</keyword>
<reference evidence="7" key="2">
    <citation type="submission" date="2021-05" db="EMBL/GenBank/DDBJ databases">
        <authorList>
            <person name="Pain A."/>
        </authorList>
    </citation>
    <scope>NUCLEOTIDE SEQUENCE</scope>
    <source>
        <strain evidence="7">1802A</strain>
    </source>
</reference>
<dbReference type="Pfam" id="PF06705">
    <property type="entry name" value="SF-assemblin"/>
    <property type="match status" value="1"/>
</dbReference>
<evidence type="ECO:0000256" key="6">
    <source>
        <dbReference type="ARBA" id="ARBA00023212"/>
    </source>
</evidence>
<protein>
    <recommendedName>
        <fullName evidence="9">SF-assemblin</fullName>
    </recommendedName>
</protein>
<dbReference type="GO" id="GO:0005874">
    <property type="term" value="C:microtubule"/>
    <property type="evidence" value="ECO:0007669"/>
    <property type="project" value="UniProtKB-KW"/>
</dbReference>
<dbReference type="InterPro" id="IPR008374">
    <property type="entry name" value="SF_assemblin/giardin_b"/>
</dbReference>
<evidence type="ECO:0000256" key="3">
    <source>
        <dbReference type="ARBA" id="ARBA00022490"/>
    </source>
</evidence>
<evidence type="ECO:0000256" key="1">
    <source>
        <dbReference type="ARBA" id="ARBA00004245"/>
    </source>
</evidence>
<sequence length="261" mass="30159">MAMQATQEEPSKLAEFQSKLKLFELAVAKEGERRKSEEELKFKRITEQITRLSSKLQLEVRERMEAKETLQRTTFEAANRMLNDLQTRLTRRVNAIAERLDCLVGRCAAVETSVNDITQNISQSFDFKMLQNDLNELHRNMKNDIAIKVEKDTSLVNKLMHMEYSIKSRLNDISFLGNESLKELRVEMMRLSEWIASDAGPMSPQIMEEINTLKTALELAGKARRDSDDGLFEAFEQIVRVLPLNIQTEAHELRKAYSMTQ</sequence>
<name>A0AAD9GCW5_BABDI</name>
<dbReference type="EMBL" id="JAHBMH010000044">
    <property type="protein sequence ID" value="KAK1936094.1"/>
    <property type="molecule type" value="Genomic_DNA"/>
</dbReference>
<evidence type="ECO:0000256" key="4">
    <source>
        <dbReference type="ARBA" id="ARBA00022701"/>
    </source>
</evidence>
<organism evidence="7 8">
    <name type="scientific">Babesia divergens</name>
    <dbReference type="NCBI Taxonomy" id="32595"/>
    <lineage>
        <taxon>Eukaryota</taxon>
        <taxon>Sar</taxon>
        <taxon>Alveolata</taxon>
        <taxon>Apicomplexa</taxon>
        <taxon>Aconoidasida</taxon>
        <taxon>Piroplasmida</taxon>
        <taxon>Babesiidae</taxon>
        <taxon>Babesia</taxon>
    </lineage>
</organism>
<evidence type="ECO:0000256" key="5">
    <source>
        <dbReference type="ARBA" id="ARBA00023054"/>
    </source>
</evidence>
<keyword evidence="8" id="KW-1185">Reference proteome</keyword>
<reference evidence="7" key="1">
    <citation type="journal article" date="2014" name="Nucleic Acids Res.">
        <title>The evolutionary dynamics of variant antigen genes in Babesia reveal a history of genomic innovation underlying host-parasite interaction.</title>
        <authorList>
            <person name="Jackson A.P."/>
            <person name="Otto T.D."/>
            <person name="Darby A."/>
            <person name="Ramaprasad A."/>
            <person name="Xia D."/>
            <person name="Echaide I.E."/>
            <person name="Farber M."/>
            <person name="Gahlot S."/>
            <person name="Gamble J."/>
            <person name="Gupta D."/>
            <person name="Gupta Y."/>
            <person name="Jackson L."/>
            <person name="Malandrin L."/>
            <person name="Malas T.B."/>
            <person name="Moussa E."/>
            <person name="Nair M."/>
            <person name="Reid A.J."/>
            <person name="Sanders M."/>
            <person name="Sharma J."/>
            <person name="Tracey A."/>
            <person name="Quail M.A."/>
            <person name="Weir W."/>
            <person name="Wastling J.M."/>
            <person name="Hall N."/>
            <person name="Willadsen P."/>
            <person name="Lingelbach K."/>
            <person name="Shiels B."/>
            <person name="Tait A."/>
            <person name="Berriman M."/>
            <person name="Allred D.R."/>
            <person name="Pain A."/>
        </authorList>
    </citation>
    <scope>NUCLEOTIDE SEQUENCE</scope>
    <source>
        <strain evidence="7">1802A</strain>
    </source>
</reference>
<comment type="subcellular location">
    <subcellularLocation>
        <location evidence="1">Cytoplasm</location>
        <location evidence="1">Cytoskeleton</location>
    </subcellularLocation>
</comment>
<gene>
    <name evidence="7" type="ORF">X943_001380</name>
</gene>
<evidence type="ECO:0000313" key="8">
    <source>
        <dbReference type="Proteomes" id="UP001195914"/>
    </source>
</evidence>
<evidence type="ECO:0000313" key="7">
    <source>
        <dbReference type="EMBL" id="KAK1936094.1"/>
    </source>
</evidence>
<accession>A0AAD9GCW5</accession>
<dbReference type="GO" id="GO:0005200">
    <property type="term" value="F:structural constituent of cytoskeleton"/>
    <property type="evidence" value="ECO:0007669"/>
    <property type="project" value="InterPro"/>
</dbReference>
<dbReference type="PANTHER" id="PTHR40412:SF1">
    <property type="entry name" value="SF-ASSEMBLIN"/>
    <property type="match status" value="1"/>
</dbReference>
<proteinExistence type="inferred from homology"/>
<dbReference type="PANTHER" id="PTHR40412">
    <property type="entry name" value="SF-ASSEMBLIN"/>
    <property type="match status" value="1"/>
</dbReference>
<evidence type="ECO:0008006" key="9">
    <source>
        <dbReference type="Google" id="ProtNLM"/>
    </source>
</evidence>